<keyword evidence="3" id="KW-1185">Reference proteome</keyword>
<dbReference type="EMBL" id="JAHRIP010039738">
    <property type="protein sequence ID" value="MEQ2296277.1"/>
    <property type="molecule type" value="Genomic_DNA"/>
</dbReference>
<keyword evidence="1" id="KW-0812">Transmembrane</keyword>
<sequence>MTTSASLDKLASFCISLLITNMCSLLLLIFNQPPNITNMTKRETNNLFKLVSVQQKRSGVIKEPWSPLHIKSVESDLIWFLWTLTLQSEALAHSTTIQEIPTKLCSLALLITPS</sequence>
<comment type="caution">
    <text evidence="2">The sequence shown here is derived from an EMBL/GenBank/DDBJ whole genome shotgun (WGS) entry which is preliminary data.</text>
</comment>
<dbReference type="Proteomes" id="UP001469553">
    <property type="component" value="Unassembled WGS sequence"/>
</dbReference>
<reference evidence="2 3" key="1">
    <citation type="submission" date="2021-06" db="EMBL/GenBank/DDBJ databases">
        <authorList>
            <person name="Palmer J.M."/>
        </authorList>
    </citation>
    <scope>NUCLEOTIDE SEQUENCE [LARGE SCALE GENOMIC DNA]</scope>
    <source>
        <strain evidence="2 3">AS_MEX2019</strain>
        <tissue evidence="2">Muscle</tissue>
    </source>
</reference>
<feature type="transmembrane region" description="Helical" evidence="1">
    <location>
        <begin position="12"/>
        <end position="30"/>
    </location>
</feature>
<gene>
    <name evidence="2" type="ORF">AMECASPLE_023190</name>
</gene>
<keyword evidence="1" id="KW-0472">Membrane</keyword>
<name>A0ABV0YQY3_9TELE</name>
<accession>A0ABV0YQY3</accession>
<evidence type="ECO:0000256" key="1">
    <source>
        <dbReference type="SAM" id="Phobius"/>
    </source>
</evidence>
<keyword evidence="1" id="KW-1133">Transmembrane helix</keyword>
<evidence type="ECO:0000313" key="2">
    <source>
        <dbReference type="EMBL" id="MEQ2296277.1"/>
    </source>
</evidence>
<proteinExistence type="predicted"/>
<organism evidence="2 3">
    <name type="scientific">Ameca splendens</name>
    <dbReference type="NCBI Taxonomy" id="208324"/>
    <lineage>
        <taxon>Eukaryota</taxon>
        <taxon>Metazoa</taxon>
        <taxon>Chordata</taxon>
        <taxon>Craniata</taxon>
        <taxon>Vertebrata</taxon>
        <taxon>Euteleostomi</taxon>
        <taxon>Actinopterygii</taxon>
        <taxon>Neopterygii</taxon>
        <taxon>Teleostei</taxon>
        <taxon>Neoteleostei</taxon>
        <taxon>Acanthomorphata</taxon>
        <taxon>Ovalentaria</taxon>
        <taxon>Atherinomorphae</taxon>
        <taxon>Cyprinodontiformes</taxon>
        <taxon>Goodeidae</taxon>
        <taxon>Ameca</taxon>
    </lineage>
</organism>
<evidence type="ECO:0000313" key="3">
    <source>
        <dbReference type="Proteomes" id="UP001469553"/>
    </source>
</evidence>
<protein>
    <submittedName>
        <fullName evidence="2">Uncharacterized protein</fullName>
    </submittedName>
</protein>